<proteinExistence type="predicted"/>
<dbReference type="SUPFAM" id="SSF54862">
    <property type="entry name" value="4Fe-4S ferredoxins"/>
    <property type="match status" value="1"/>
</dbReference>
<keyword evidence="2" id="KW-1185">Reference proteome</keyword>
<sequence>MYRVTIDRDACDGVFACLTRDSRFVEDDDGLATFDTDEGSVEQTDETVVGTFDDERVADAEDAAAACPLDAITVEAVEGKR</sequence>
<reference evidence="1 2" key="1">
    <citation type="submission" date="2016-10" db="EMBL/GenBank/DDBJ databases">
        <authorList>
            <person name="de Groot N.N."/>
        </authorList>
    </citation>
    <scope>NUCLEOTIDE SEQUENCE [LARGE SCALE GENOMIC DNA]</scope>
    <source>
        <strain evidence="1 2">CGMCC 1.5337</strain>
    </source>
</reference>
<dbReference type="Proteomes" id="UP000198518">
    <property type="component" value="Unassembled WGS sequence"/>
</dbReference>
<evidence type="ECO:0000313" key="2">
    <source>
        <dbReference type="Proteomes" id="UP000198518"/>
    </source>
</evidence>
<gene>
    <name evidence="1" type="ORF">SAMN04487945_2756</name>
</gene>
<dbReference type="STRING" id="355548.SAMN04487945_2756"/>
<evidence type="ECO:0000313" key="1">
    <source>
        <dbReference type="EMBL" id="SEW28601.1"/>
    </source>
</evidence>
<dbReference type="Pfam" id="PF13459">
    <property type="entry name" value="Fer4_15"/>
    <property type="match status" value="1"/>
</dbReference>
<accession>A0A1I0QNA2</accession>
<organism evidence="1 2">
    <name type="scientific">Halobacterium jilantaiense</name>
    <dbReference type="NCBI Taxonomy" id="355548"/>
    <lineage>
        <taxon>Archaea</taxon>
        <taxon>Methanobacteriati</taxon>
        <taxon>Methanobacteriota</taxon>
        <taxon>Stenosarchaea group</taxon>
        <taxon>Halobacteria</taxon>
        <taxon>Halobacteriales</taxon>
        <taxon>Halobacteriaceae</taxon>
        <taxon>Halobacterium</taxon>
    </lineage>
</organism>
<dbReference type="Gene3D" id="3.30.70.20">
    <property type="match status" value="1"/>
</dbReference>
<name>A0A1I0QNA2_9EURY</name>
<dbReference type="AlphaFoldDB" id="A0A1I0QNA2"/>
<dbReference type="RefSeq" id="WP_089670043.1">
    <property type="nucleotide sequence ID" value="NZ_FOJA01000001.1"/>
</dbReference>
<dbReference type="OrthoDB" id="241187at2157"/>
<protein>
    <submittedName>
        <fullName evidence="1">4Fe-4S single cluster domain-containing protein</fullName>
    </submittedName>
</protein>
<dbReference type="EMBL" id="FOJA01000001">
    <property type="protein sequence ID" value="SEW28601.1"/>
    <property type="molecule type" value="Genomic_DNA"/>
</dbReference>